<protein>
    <recommendedName>
        <fullName evidence="2">DUF982 domain-containing protein</fullName>
    </recommendedName>
</protein>
<dbReference type="EMBL" id="CP157969">
    <property type="protein sequence ID" value="XBU04417.1"/>
    <property type="molecule type" value="Genomic_DNA"/>
</dbReference>
<proteinExistence type="predicted"/>
<evidence type="ECO:0000313" key="1">
    <source>
        <dbReference type="EMBL" id="XBU04417.1"/>
    </source>
</evidence>
<reference evidence="1" key="1">
    <citation type="submission" date="2024-06" db="EMBL/GenBank/DDBJ databases">
        <authorList>
            <person name="Li T."/>
            <person name="Gao R."/>
        </authorList>
    </citation>
    <scope>NUCLEOTIDE SEQUENCE</scope>
    <source>
        <strain evidence="1">ZPR4</strain>
    </source>
</reference>
<dbReference type="AlphaFoldDB" id="A0AAU7SPR4"/>
<name>A0AAU7SPR4_9HYPH</name>
<accession>A0AAU7SPR4</accession>
<dbReference type="RefSeq" id="WP_350019315.1">
    <property type="nucleotide sequence ID" value="NZ_CP157969.1"/>
</dbReference>
<evidence type="ECO:0008006" key="2">
    <source>
        <dbReference type="Google" id="ProtNLM"/>
    </source>
</evidence>
<gene>
    <name evidence="1" type="ORF">ABOK31_29385</name>
</gene>
<sequence>MRYICGDTTQLWWPMARYNFKVRDEAKRILAKSHIEEEDQLTACRAVAMALATFAFNAKAPPSTPVELEDSSGNRVAVITLLVET</sequence>
<organism evidence="1">
    <name type="scientific">Rhizobium sp. ZPR4</name>
    <dbReference type="NCBI Taxonomy" id="3158966"/>
    <lineage>
        <taxon>Bacteria</taxon>
        <taxon>Pseudomonadati</taxon>
        <taxon>Pseudomonadota</taxon>
        <taxon>Alphaproteobacteria</taxon>
        <taxon>Hyphomicrobiales</taxon>
        <taxon>Rhizobiaceae</taxon>
        <taxon>Rhizobium/Agrobacterium group</taxon>
        <taxon>Rhizobium</taxon>
    </lineage>
</organism>